<keyword evidence="1" id="KW-0732">Signal</keyword>
<evidence type="ECO:0000313" key="2">
    <source>
        <dbReference type="EMBL" id="PWS32454.1"/>
    </source>
</evidence>
<sequence>MTIFKTTFLILILFASTTFAQKAYDVEYYNGKMKNLNIRFSLANGYISACEVKITNPKTKLFSTFHAEFGAENPDFKMKFLPTVKNKMNNIYLILYGIKDGYEVLPKEIHGIYYKNLKAYKIILFKR</sequence>
<evidence type="ECO:0000256" key="1">
    <source>
        <dbReference type="SAM" id="SignalP"/>
    </source>
</evidence>
<proteinExistence type="predicted"/>
<name>A0A317F017_9SPHI</name>
<accession>A0A317F017</accession>
<keyword evidence="3" id="KW-1185">Reference proteome</keyword>
<dbReference type="OrthoDB" id="770746at2"/>
<feature type="signal peptide" evidence="1">
    <location>
        <begin position="1"/>
        <end position="20"/>
    </location>
</feature>
<gene>
    <name evidence="2" type="ORF">DF947_05045</name>
</gene>
<evidence type="ECO:0000313" key="3">
    <source>
        <dbReference type="Proteomes" id="UP000245391"/>
    </source>
</evidence>
<dbReference type="AlphaFoldDB" id="A0A317F017"/>
<dbReference type="EMBL" id="QGNY01000002">
    <property type="protein sequence ID" value="PWS32454.1"/>
    <property type="molecule type" value="Genomic_DNA"/>
</dbReference>
<dbReference type="RefSeq" id="WP_109928628.1">
    <property type="nucleotide sequence ID" value="NZ_QGNY01000002.1"/>
</dbReference>
<reference evidence="3" key="1">
    <citation type="submission" date="2018-05" db="EMBL/GenBank/DDBJ databases">
        <title>Pedobacter paludis sp. nov., isolated from wetland soil.</title>
        <authorList>
            <person name="Zhang Y."/>
        </authorList>
    </citation>
    <scope>NUCLEOTIDE SEQUENCE [LARGE SCALE GENOMIC DNA]</scope>
    <source>
        <strain evidence="3">R-8</strain>
    </source>
</reference>
<feature type="chain" id="PRO_5016349256" evidence="1">
    <location>
        <begin position="21"/>
        <end position="127"/>
    </location>
</feature>
<protein>
    <submittedName>
        <fullName evidence="2">Uncharacterized protein</fullName>
    </submittedName>
</protein>
<comment type="caution">
    <text evidence="2">The sequence shown here is derived from an EMBL/GenBank/DDBJ whole genome shotgun (WGS) entry which is preliminary data.</text>
</comment>
<organism evidence="2 3">
    <name type="scientific">Pedobacter paludis</name>
    <dbReference type="NCBI Taxonomy" id="2203212"/>
    <lineage>
        <taxon>Bacteria</taxon>
        <taxon>Pseudomonadati</taxon>
        <taxon>Bacteroidota</taxon>
        <taxon>Sphingobacteriia</taxon>
        <taxon>Sphingobacteriales</taxon>
        <taxon>Sphingobacteriaceae</taxon>
        <taxon>Pedobacter</taxon>
    </lineage>
</organism>
<dbReference type="Proteomes" id="UP000245391">
    <property type="component" value="Unassembled WGS sequence"/>
</dbReference>